<keyword evidence="2" id="KW-0813">Transport</keyword>
<keyword evidence="10" id="KW-0406">Ion transport</keyword>
<evidence type="ECO:0000256" key="11">
    <source>
        <dbReference type="ARBA" id="ARBA00023136"/>
    </source>
</evidence>
<keyword evidence="11 15" id="KW-0472">Membrane</keyword>
<evidence type="ECO:0000256" key="5">
    <source>
        <dbReference type="ARBA" id="ARBA00022673"/>
    </source>
</evidence>
<dbReference type="PROSITE" id="PS50088">
    <property type="entry name" value="ANK_REPEAT"/>
    <property type="match status" value="1"/>
</dbReference>
<feature type="transmembrane region" description="Helical" evidence="15">
    <location>
        <begin position="643"/>
        <end position="664"/>
    </location>
</feature>
<name>A0ABP0FUW2_CLALP</name>
<dbReference type="EMBL" id="CAWYQH010000097">
    <property type="protein sequence ID" value="CAK8683421.1"/>
    <property type="molecule type" value="Genomic_DNA"/>
</dbReference>
<dbReference type="InterPro" id="IPR036770">
    <property type="entry name" value="Ankyrin_rpt-contain_sf"/>
</dbReference>
<organism evidence="17 18">
    <name type="scientific">Clavelina lepadiformis</name>
    <name type="common">Light-bulb sea squirt</name>
    <name type="synonym">Ascidia lepadiformis</name>
    <dbReference type="NCBI Taxonomy" id="159417"/>
    <lineage>
        <taxon>Eukaryota</taxon>
        <taxon>Metazoa</taxon>
        <taxon>Chordata</taxon>
        <taxon>Tunicata</taxon>
        <taxon>Ascidiacea</taxon>
        <taxon>Aplousobranchia</taxon>
        <taxon>Clavelinidae</taxon>
        <taxon>Clavelina</taxon>
    </lineage>
</organism>
<dbReference type="Pfam" id="PF12796">
    <property type="entry name" value="Ank_2"/>
    <property type="match status" value="1"/>
</dbReference>
<evidence type="ECO:0000256" key="1">
    <source>
        <dbReference type="ARBA" id="ARBA00004651"/>
    </source>
</evidence>
<comment type="caution">
    <text evidence="17">The sequence shown here is derived from an EMBL/GenBank/DDBJ whole genome shotgun (WGS) entry which is preliminary data.</text>
</comment>
<evidence type="ECO:0000256" key="9">
    <source>
        <dbReference type="ARBA" id="ARBA00022989"/>
    </source>
</evidence>
<feature type="transmembrane region" description="Helical" evidence="15">
    <location>
        <begin position="576"/>
        <end position="598"/>
    </location>
</feature>
<dbReference type="SMART" id="SM00248">
    <property type="entry name" value="ANK"/>
    <property type="match status" value="5"/>
</dbReference>
<dbReference type="SUPFAM" id="SSF48403">
    <property type="entry name" value="Ankyrin repeat"/>
    <property type="match status" value="1"/>
</dbReference>
<evidence type="ECO:0000256" key="8">
    <source>
        <dbReference type="ARBA" id="ARBA00022837"/>
    </source>
</evidence>
<evidence type="ECO:0000256" key="15">
    <source>
        <dbReference type="SAM" id="Phobius"/>
    </source>
</evidence>
<keyword evidence="12" id="KW-0407">Ion channel</keyword>
<feature type="transmembrane region" description="Helical" evidence="15">
    <location>
        <begin position="427"/>
        <end position="449"/>
    </location>
</feature>
<keyword evidence="4" id="KW-0109">Calcium transport</keyword>
<keyword evidence="7" id="KW-0677">Repeat</keyword>
<accession>A0ABP0FUW2</accession>
<dbReference type="Gene3D" id="1.10.287.70">
    <property type="match status" value="1"/>
</dbReference>
<feature type="repeat" description="ANK" evidence="14">
    <location>
        <begin position="260"/>
        <end position="292"/>
    </location>
</feature>
<evidence type="ECO:0000256" key="2">
    <source>
        <dbReference type="ARBA" id="ARBA00022448"/>
    </source>
</evidence>
<evidence type="ECO:0000256" key="10">
    <source>
        <dbReference type="ARBA" id="ARBA00023065"/>
    </source>
</evidence>
<evidence type="ECO:0000256" key="6">
    <source>
        <dbReference type="ARBA" id="ARBA00022692"/>
    </source>
</evidence>
<keyword evidence="8" id="KW-0106">Calcium</keyword>
<dbReference type="InterPro" id="IPR005821">
    <property type="entry name" value="Ion_trans_dom"/>
</dbReference>
<keyword evidence="18" id="KW-1185">Reference proteome</keyword>
<evidence type="ECO:0000313" key="17">
    <source>
        <dbReference type="EMBL" id="CAK8683421.1"/>
    </source>
</evidence>
<feature type="transmembrane region" description="Helical" evidence="15">
    <location>
        <begin position="512"/>
        <end position="531"/>
    </location>
</feature>
<keyword evidence="3" id="KW-1003">Cell membrane</keyword>
<dbReference type="InterPro" id="IPR002110">
    <property type="entry name" value="Ankyrin_rpt"/>
</dbReference>
<comment type="catalytic activity">
    <reaction evidence="13">
        <text>Ca(2+)(in) = Ca(2+)(out)</text>
        <dbReference type="Rhea" id="RHEA:29671"/>
        <dbReference type="ChEBI" id="CHEBI:29108"/>
    </reaction>
</comment>
<feature type="transmembrane region" description="Helical" evidence="15">
    <location>
        <begin position="537"/>
        <end position="555"/>
    </location>
</feature>
<feature type="transmembrane region" description="Helical" evidence="15">
    <location>
        <begin position="469"/>
        <end position="491"/>
    </location>
</feature>
<keyword evidence="5" id="KW-0107">Calcium channel</keyword>
<dbReference type="Proteomes" id="UP001642483">
    <property type="component" value="Unassembled WGS sequence"/>
</dbReference>
<gene>
    <name evidence="17" type="ORF">CVLEPA_LOCUS14498</name>
</gene>
<keyword evidence="6 15" id="KW-0812">Transmembrane</keyword>
<evidence type="ECO:0000313" key="18">
    <source>
        <dbReference type="Proteomes" id="UP001642483"/>
    </source>
</evidence>
<comment type="subcellular location">
    <subcellularLocation>
        <location evidence="1">Cell membrane</location>
        <topology evidence="1">Multi-pass membrane protein</topology>
    </subcellularLocation>
</comment>
<evidence type="ECO:0000256" key="4">
    <source>
        <dbReference type="ARBA" id="ARBA00022568"/>
    </source>
</evidence>
<evidence type="ECO:0000259" key="16">
    <source>
        <dbReference type="Pfam" id="PF00520"/>
    </source>
</evidence>
<dbReference type="Pfam" id="PF00520">
    <property type="entry name" value="Ion_trans"/>
    <property type="match status" value="1"/>
</dbReference>
<evidence type="ECO:0000256" key="12">
    <source>
        <dbReference type="ARBA" id="ARBA00023303"/>
    </source>
</evidence>
<sequence>MGNIVKRITPASLDSMQATTNMQAQSEAKNKIYNLVQPPARYNLAERGILVDEAARAFQTRNYAKLREVIKENFKEYLYDDTGECRDISIKLLIEGRNTERKQQVLQKNEKKSIFQSQLSIPDEYSYTGKGTRKCCWDVDKRGALGETALHVCFLNNTIVHNLLAKQIINVFPNMLHDIYLGDEYYGENCLHMAIANEDIEMVNFIMRVSKQHKIELNIQERCCGKFFCPYDQKQTRRDMPDSEIVDVASTTDYKGLVYWGEYPLSFAACSNQKDVVRLLLKKGADLFAKDNNGNNVLHMMVIHNNKEMFDFCYQNAQPDMQDDFLEKRNKQGLTPLTLAAKLANKAMLDHILELKRDIAWVFGDVTCAHYPLSDIDTINPNDGSINNQSALSIILSEKSVEHLSMLDGLLYQLLHEKWKQYAKVRFYQRGALFLLYLGFFITAIYLQPLPPQVSDSCYLQNASDGAQITRLVFEAIVVAGATAYLVLAALEVYNEGFRTFLHTIYNAPMKGSFLISCVFVLSVIPCRYTCSLAAENVLLTIAICTCVPYLLFFCRGFKLVGPFIVAIYNMITGDLLRFLIIYLIFLMGFSQAMYVIFRGSGHELFSHPFQSVMGMFVITLGEFGDLYIEFDQARHPLAAKMLFFVFMILVTVLLINVLIAMMGNTFNKIAETRWEWQRQWAKIVLVMEQSVTPYHRKRKQRRYSQPVHNKKGRWFVIRNFK</sequence>
<dbReference type="PROSITE" id="PS50297">
    <property type="entry name" value="ANK_REP_REGION"/>
    <property type="match status" value="1"/>
</dbReference>
<protein>
    <recommendedName>
        <fullName evidence="16">Ion transport domain-containing protein</fullName>
    </recommendedName>
</protein>
<keyword evidence="14" id="KW-0040">ANK repeat</keyword>
<dbReference type="Gene3D" id="1.25.40.20">
    <property type="entry name" value="Ankyrin repeat-containing domain"/>
    <property type="match status" value="1"/>
</dbReference>
<feature type="domain" description="Ion transport" evidence="16">
    <location>
        <begin position="472"/>
        <end position="673"/>
    </location>
</feature>
<reference evidence="17 18" key="1">
    <citation type="submission" date="2024-02" db="EMBL/GenBank/DDBJ databases">
        <authorList>
            <person name="Daric V."/>
            <person name="Darras S."/>
        </authorList>
    </citation>
    <scope>NUCLEOTIDE SEQUENCE [LARGE SCALE GENOMIC DNA]</scope>
</reference>
<dbReference type="PANTHER" id="PTHR10582:SF28">
    <property type="entry name" value="NANCHUNG, ISOFORM B"/>
    <property type="match status" value="1"/>
</dbReference>
<dbReference type="InterPro" id="IPR024862">
    <property type="entry name" value="TRPV"/>
</dbReference>
<evidence type="ECO:0000256" key="13">
    <source>
        <dbReference type="ARBA" id="ARBA00036634"/>
    </source>
</evidence>
<evidence type="ECO:0000256" key="14">
    <source>
        <dbReference type="PROSITE-ProRule" id="PRU00023"/>
    </source>
</evidence>
<evidence type="ECO:0000256" key="3">
    <source>
        <dbReference type="ARBA" id="ARBA00022475"/>
    </source>
</evidence>
<evidence type="ECO:0000256" key="7">
    <source>
        <dbReference type="ARBA" id="ARBA00022737"/>
    </source>
</evidence>
<dbReference type="PANTHER" id="PTHR10582">
    <property type="entry name" value="TRANSIENT RECEPTOR POTENTIAL ION CHANNEL PROTEIN"/>
    <property type="match status" value="1"/>
</dbReference>
<keyword evidence="9 15" id="KW-1133">Transmembrane helix</keyword>
<proteinExistence type="predicted"/>